<feature type="compositionally biased region" description="Basic and acidic residues" evidence="1">
    <location>
        <begin position="59"/>
        <end position="75"/>
    </location>
</feature>
<keyword evidence="3" id="KW-1185">Reference proteome</keyword>
<reference evidence="2" key="1">
    <citation type="journal article" date="2014" name="Int. J. Syst. Evol. Microbiol.">
        <title>Complete genome sequence of Corynebacterium casei LMG S-19264T (=DSM 44701T), isolated from a smear-ripened cheese.</title>
        <authorList>
            <consortium name="US DOE Joint Genome Institute (JGI-PGF)"/>
            <person name="Walter F."/>
            <person name="Albersmeier A."/>
            <person name="Kalinowski J."/>
            <person name="Ruckert C."/>
        </authorList>
    </citation>
    <scope>NUCLEOTIDE SEQUENCE</scope>
    <source>
        <strain evidence="2">JCM 4956</strain>
    </source>
</reference>
<comment type="caution">
    <text evidence="2">The sequence shown here is derived from an EMBL/GenBank/DDBJ whole genome shotgun (WGS) entry which is preliminary data.</text>
</comment>
<dbReference type="Pfam" id="PF07070">
    <property type="entry name" value="Spo0M"/>
    <property type="match status" value="2"/>
</dbReference>
<accession>A0A918KUN3</accession>
<dbReference type="RefSeq" id="WP_190037944.1">
    <property type="nucleotide sequence ID" value="NZ_BMWD01000020.1"/>
</dbReference>
<dbReference type="Proteomes" id="UP000645555">
    <property type="component" value="Unassembled WGS sequence"/>
</dbReference>
<sequence length="355" mass="36069">MAFKRLLAPLGVGGPTVDTLLDAGAARPGGTLSGRVRLRGGGADLDIEHLTLELVAGAGDEHEGSEGSGDSREAGEAGGSRESGEAGEAPGRRGGGEHARERGARAVVFGRIAVGGGLRLAAGAEHAIPFRVALPWETPVTELYGRDLGIALGVRTEVSAGGERDRGGPARLDVGPLPVQEAVTEALGRLGFGFRSAHLEPGRVGGTGQQLPFRQELELTPSAAYAHAVNEIELTFLAGPAGTEVVLEADKRGGPLSSADDALARFTVPHEGVGRQDWSTLVDGWIRQLVEHREAYVPDAAYGHDGPRQHAGAGGRGVSAPALAAGPAGGLSAAVLLDEAGDFFESGPGLGGAEG</sequence>
<name>A0A918KUN3_9ACTN</name>
<dbReference type="PANTHER" id="PTHR40053">
    <property type="entry name" value="SPORULATION-CONTROL PROTEIN SPO0M"/>
    <property type="match status" value="1"/>
</dbReference>
<evidence type="ECO:0000313" key="2">
    <source>
        <dbReference type="EMBL" id="GGX77311.1"/>
    </source>
</evidence>
<evidence type="ECO:0000256" key="1">
    <source>
        <dbReference type="SAM" id="MobiDB-lite"/>
    </source>
</evidence>
<proteinExistence type="predicted"/>
<dbReference type="InterPro" id="IPR009776">
    <property type="entry name" value="Spore_0_M"/>
</dbReference>
<protein>
    <submittedName>
        <fullName evidence="2">Sporulation protein</fullName>
    </submittedName>
</protein>
<dbReference type="PANTHER" id="PTHR40053:SF1">
    <property type="entry name" value="SPORULATION-CONTROL PROTEIN SPO0M"/>
    <property type="match status" value="1"/>
</dbReference>
<dbReference type="EMBL" id="BMWD01000020">
    <property type="protein sequence ID" value="GGX77311.1"/>
    <property type="molecule type" value="Genomic_DNA"/>
</dbReference>
<reference evidence="2" key="2">
    <citation type="submission" date="2020-09" db="EMBL/GenBank/DDBJ databases">
        <authorList>
            <person name="Sun Q."/>
            <person name="Ohkuma M."/>
        </authorList>
    </citation>
    <scope>NUCLEOTIDE SEQUENCE</scope>
    <source>
        <strain evidence="2">JCM 4956</strain>
    </source>
</reference>
<evidence type="ECO:0000313" key="3">
    <source>
        <dbReference type="Proteomes" id="UP000645555"/>
    </source>
</evidence>
<feature type="compositionally biased region" description="Basic and acidic residues" evidence="1">
    <location>
        <begin position="90"/>
        <end position="100"/>
    </location>
</feature>
<feature type="region of interest" description="Disordered" evidence="1">
    <location>
        <begin position="59"/>
        <end position="100"/>
    </location>
</feature>
<dbReference type="AlphaFoldDB" id="A0A918KUN3"/>
<organism evidence="2 3">
    <name type="scientific">Streptomyces fructofermentans</name>
    <dbReference type="NCBI Taxonomy" id="152141"/>
    <lineage>
        <taxon>Bacteria</taxon>
        <taxon>Bacillati</taxon>
        <taxon>Actinomycetota</taxon>
        <taxon>Actinomycetes</taxon>
        <taxon>Kitasatosporales</taxon>
        <taxon>Streptomycetaceae</taxon>
        <taxon>Streptomyces</taxon>
    </lineage>
</organism>
<gene>
    <name evidence="2" type="ORF">GCM10010515_51480</name>
</gene>